<organism evidence="1 2">
    <name type="scientific">Candidatus Faecalibacterium faecipullorum</name>
    <dbReference type="NCBI Taxonomy" id="2838578"/>
    <lineage>
        <taxon>Bacteria</taxon>
        <taxon>Bacillati</taxon>
        <taxon>Bacillota</taxon>
        <taxon>Clostridia</taxon>
        <taxon>Eubacteriales</taxon>
        <taxon>Oscillospiraceae</taxon>
        <taxon>Faecalibacterium</taxon>
    </lineage>
</organism>
<comment type="caution">
    <text evidence="1">The sequence shown here is derived from an EMBL/GenBank/DDBJ whole genome shotgun (WGS) entry which is preliminary data.</text>
</comment>
<dbReference type="Proteomes" id="UP000824211">
    <property type="component" value="Unassembled WGS sequence"/>
</dbReference>
<evidence type="ECO:0000313" key="1">
    <source>
        <dbReference type="EMBL" id="HJB59039.1"/>
    </source>
</evidence>
<accession>A0A9D2S7L4</accession>
<gene>
    <name evidence="1" type="ORF">H9771_05210</name>
</gene>
<name>A0A9D2S7L4_9FIRM</name>
<evidence type="ECO:0000313" key="2">
    <source>
        <dbReference type="Proteomes" id="UP000824211"/>
    </source>
</evidence>
<proteinExistence type="predicted"/>
<reference evidence="1" key="2">
    <citation type="submission" date="2021-04" db="EMBL/GenBank/DDBJ databases">
        <authorList>
            <person name="Gilroy R."/>
        </authorList>
    </citation>
    <scope>NUCLEOTIDE SEQUENCE</scope>
    <source>
        <strain evidence="1">ChiHjej9B8-13557</strain>
    </source>
</reference>
<reference evidence="1" key="1">
    <citation type="journal article" date="2021" name="PeerJ">
        <title>Extensive microbial diversity within the chicken gut microbiome revealed by metagenomics and culture.</title>
        <authorList>
            <person name="Gilroy R."/>
            <person name="Ravi A."/>
            <person name="Getino M."/>
            <person name="Pursley I."/>
            <person name="Horton D.L."/>
            <person name="Alikhan N.F."/>
            <person name="Baker D."/>
            <person name="Gharbi K."/>
            <person name="Hall N."/>
            <person name="Watson M."/>
            <person name="Adriaenssens E.M."/>
            <person name="Foster-Nyarko E."/>
            <person name="Jarju S."/>
            <person name="Secka A."/>
            <person name="Antonio M."/>
            <person name="Oren A."/>
            <person name="Chaudhuri R.R."/>
            <person name="La Ragione R."/>
            <person name="Hildebrand F."/>
            <person name="Pallen M.J."/>
        </authorList>
    </citation>
    <scope>NUCLEOTIDE SEQUENCE</scope>
    <source>
        <strain evidence="1">ChiHjej9B8-13557</strain>
    </source>
</reference>
<dbReference type="EMBL" id="DWXX01000092">
    <property type="protein sequence ID" value="HJB59039.1"/>
    <property type="molecule type" value="Genomic_DNA"/>
</dbReference>
<dbReference type="AlphaFoldDB" id="A0A9D2S7L4"/>
<protein>
    <submittedName>
        <fullName evidence="1">Uncharacterized protein</fullName>
    </submittedName>
</protein>
<sequence length="217" mass="24481">MYVYLPSCNFTAACPDSSKKIKAYLAAKPDVRVAGCCRPTQKTLAAGDTVLSICLTCSAITREVSPQVGEMSFWEYLLHDPDFPWPDFGGERMTVQDCWRARRKPALQKAVRACMARMHLEPVELEENFEKTQFDGVWRFSDAPIRRNIGIAPVYFSEVQEHGITPLPPEEQQARMTAWAKQYTTPWVLTYCNACLQGVRMGGADGVHLMELLTARL</sequence>